<keyword evidence="3" id="KW-1185">Reference proteome</keyword>
<dbReference type="RefSeq" id="WP_133219369.1">
    <property type="nucleotide sequence ID" value="NZ_NRSG01000159.1"/>
</dbReference>
<evidence type="ECO:0000313" key="3">
    <source>
        <dbReference type="Proteomes" id="UP000697995"/>
    </source>
</evidence>
<name>A0ABS1D0C3_9PROT</name>
<dbReference type="InterPro" id="IPR045519">
    <property type="entry name" value="DUF6476"/>
</dbReference>
<evidence type="ECO:0000313" key="2">
    <source>
        <dbReference type="EMBL" id="MBK1660248.1"/>
    </source>
</evidence>
<feature type="transmembrane region" description="Helical" evidence="1">
    <location>
        <begin position="6"/>
        <end position="27"/>
    </location>
</feature>
<protein>
    <submittedName>
        <fullName evidence="2">Uncharacterized protein</fullName>
    </submittedName>
</protein>
<dbReference type="EMBL" id="NRSG01000159">
    <property type="protein sequence ID" value="MBK1660248.1"/>
    <property type="molecule type" value="Genomic_DNA"/>
</dbReference>
<keyword evidence="1" id="KW-0472">Membrane</keyword>
<dbReference type="Proteomes" id="UP000697995">
    <property type="component" value="Unassembled WGS sequence"/>
</dbReference>
<accession>A0ABS1D0C3</accession>
<comment type="caution">
    <text evidence="2">The sequence shown here is derived from an EMBL/GenBank/DDBJ whole genome shotgun (WGS) entry which is preliminary data.</text>
</comment>
<keyword evidence="1" id="KW-1133">Transmembrane helix</keyword>
<keyword evidence="1" id="KW-0812">Transmembrane</keyword>
<gene>
    <name evidence="2" type="ORF">CKO45_18610</name>
</gene>
<sequence length="91" mass="9564">MRALKILVVVMGVLIVGGTVGLVVLLVQRMGGPVAGARWETALDQPETARIGGIAATESGIAVWVTRPDGDRVLLVDPKRGRVVGEIRPGR</sequence>
<reference evidence="2 3" key="1">
    <citation type="journal article" date="2020" name="Microorganisms">
        <title>Osmotic Adaptation and Compatible Solute Biosynthesis of Phototrophic Bacteria as Revealed from Genome Analyses.</title>
        <authorList>
            <person name="Imhoff J.F."/>
            <person name="Rahn T."/>
            <person name="Kunzel S."/>
            <person name="Keller A."/>
            <person name="Neulinger S.C."/>
        </authorList>
    </citation>
    <scope>NUCLEOTIDE SEQUENCE [LARGE SCALE GENOMIC DNA]</scope>
    <source>
        <strain evidence="2 3">DSM 15382</strain>
    </source>
</reference>
<proteinExistence type="predicted"/>
<evidence type="ECO:0000256" key="1">
    <source>
        <dbReference type="SAM" id="Phobius"/>
    </source>
</evidence>
<dbReference type="Pfam" id="PF20082">
    <property type="entry name" value="DUF6476"/>
    <property type="match status" value="1"/>
</dbReference>
<organism evidence="2 3">
    <name type="scientific">Paracraurococcus ruber</name>
    <dbReference type="NCBI Taxonomy" id="77675"/>
    <lineage>
        <taxon>Bacteria</taxon>
        <taxon>Pseudomonadati</taxon>
        <taxon>Pseudomonadota</taxon>
        <taxon>Alphaproteobacteria</taxon>
        <taxon>Acetobacterales</taxon>
        <taxon>Roseomonadaceae</taxon>
        <taxon>Paracraurococcus</taxon>
    </lineage>
</organism>